<organism evidence="4 5">
    <name type="scientific">Bacteroides eggerthii</name>
    <dbReference type="NCBI Taxonomy" id="28111"/>
    <lineage>
        <taxon>Bacteria</taxon>
        <taxon>Pseudomonadati</taxon>
        <taxon>Bacteroidota</taxon>
        <taxon>Bacteroidia</taxon>
        <taxon>Bacteroidales</taxon>
        <taxon>Bacteroidaceae</taxon>
        <taxon>Bacteroides</taxon>
    </lineage>
</organism>
<dbReference type="SUPFAM" id="SSF53756">
    <property type="entry name" value="UDP-Glycosyltransferase/glycogen phosphorylase"/>
    <property type="match status" value="1"/>
</dbReference>
<feature type="domain" description="Glycosyl transferase family 1" evidence="2">
    <location>
        <begin position="186"/>
        <end position="337"/>
    </location>
</feature>
<dbReference type="OrthoDB" id="9790710at2"/>
<dbReference type="GO" id="GO:0009103">
    <property type="term" value="P:lipopolysaccharide biosynthetic process"/>
    <property type="evidence" value="ECO:0007669"/>
    <property type="project" value="TreeGrafter"/>
</dbReference>
<dbReference type="RefSeq" id="WP_004290002.1">
    <property type="nucleotide sequence ID" value="NZ_CABKNQ010000019.1"/>
</dbReference>
<proteinExistence type="predicted"/>
<feature type="domain" description="Glycosyltransferase subfamily 4-like N-terminal" evidence="3">
    <location>
        <begin position="50"/>
        <end position="167"/>
    </location>
</feature>
<evidence type="ECO:0000259" key="3">
    <source>
        <dbReference type="Pfam" id="PF13439"/>
    </source>
</evidence>
<evidence type="ECO:0000259" key="2">
    <source>
        <dbReference type="Pfam" id="PF00534"/>
    </source>
</evidence>
<dbReference type="Proteomes" id="UP000254424">
    <property type="component" value="Unassembled WGS sequence"/>
</dbReference>
<dbReference type="AlphaFoldDB" id="A0A380YJ76"/>
<keyword evidence="1 4" id="KW-0808">Transferase</keyword>
<dbReference type="InterPro" id="IPR001296">
    <property type="entry name" value="Glyco_trans_1"/>
</dbReference>
<gene>
    <name evidence="4" type="ORF">NCTC11155_00853</name>
</gene>
<dbReference type="STRING" id="483216.BACEGG_01711"/>
<name>A0A380YJ76_9BACE</name>
<dbReference type="Pfam" id="PF00534">
    <property type="entry name" value="Glycos_transf_1"/>
    <property type="match status" value="1"/>
</dbReference>
<evidence type="ECO:0000313" key="4">
    <source>
        <dbReference type="EMBL" id="SUV28895.1"/>
    </source>
</evidence>
<dbReference type="GeneID" id="93070787"/>
<dbReference type="PANTHER" id="PTHR46401:SF2">
    <property type="entry name" value="GLYCOSYLTRANSFERASE WBBK-RELATED"/>
    <property type="match status" value="1"/>
</dbReference>
<dbReference type="GO" id="GO:0016757">
    <property type="term" value="F:glycosyltransferase activity"/>
    <property type="evidence" value="ECO:0007669"/>
    <property type="project" value="InterPro"/>
</dbReference>
<dbReference type="InterPro" id="IPR028098">
    <property type="entry name" value="Glyco_trans_4-like_N"/>
</dbReference>
<evidence type="ECO:0000256" key="1">
    <source>
        <dbReference type="ARBA" id="ARBA00022679"/>
    </source>
</evidence>
<dbReference type="PANTHER" id="PTHR46401">
    <property type="entry name" value="GLYCOSYLTRANSFERASE WBBK-RELATED"/>
    <property type="match status" value="1"/>
</dbReference>
<dbReference type="EMBL" id="UFSX01000001">
    <property type="protein sequence ID" value="SUV28895.1"/>
    <property type="molecule type" value="Genomic_DNA"/>
</dbReference>
<accession>A0A380YJ76</accession>
<dbReference type="Pfam" id="PF13439">
    <property type="entry name" value="Glyco_transf_4"/>
    <property type="match status" value="1"/>
</dbReference>
<dbReference type="Gene3D" id="3.40.50.2000">
    <property type="entry name" value="Glycogen Phosphorylase B"/>
    <property type="match status" value="2"/>
</dbReference>
<reference evidence="4 5" key="1">
    <citation type="submission" date="2018-06" db="EMBL/GenBank/DDBJ databases">
        <authorList>
            <consortium name="Pathogen Informatics"/>
            <person name="Doyle S."/>
        </authorList>
    </citation>
    <scope>NUCLEOTIDE SEQUENCE [LARGE SCALE GENOMIC DNA]</scope>
    <source>
        <strain evidence="4 5">NCTC11155</strain>
    </source>
</reference>
<sequence length="378" mass="44181">MKDKTILFVDPMSYHNLALYDYNLLLHIKHKRLIFACNKKFDLSIPHTIYHLFSYQEYTLLRKILSYVFSMIKILVICEKMKVNLVHFQWLKFPFFDYIIIKILKYRKIKVVYTAHNALPHDSGKKYMWIYKLIYHEVDKVICHTHYAQVQLKYIFSLQNTVVIPHGLLDLKLLQEDSDIDLNLISHLENADGIVFSFLGNISNYKGIDIVVETWLSSNALKKSNAKLLIAGSGVIPNIEKLSLCENVLLLNRMLNNNELQFCINHSDFILMPYKEISQSGLLLTVLTNRKKVIVSNLPPLIEPFEFISNDLGYILEENTSDNLKAILEQILINREKGVLLSEKIFEELSEYYSWEKIGVKTLQLYTNLLKNKCKRVV</sequence>
<protein>
    <submittedName>
        <fullName evidence="4">Glycosyltransferase</fullName>
    </submittedName>
</protein>
<evidence type="ECO:0000313" key="5">
    <source>
        <dbReference type="Proteomes" id="UP000254424"/>
    </source>
</evidence>